<dbReference type="PANTHER" id="PTHR43080">
    <property type="entry name" value="CBS DOMAIN-CONTAINING PROTEIN CBSX3, MITOCHONDRIAL"/>
    <property type="match status" value="1"/>
</dbReference>
<organism evidence="5 6">
    <name type="scientific">Kribbella antiqua</name>
    <dbReference type="NCBI Taxonomy" id="2512217"/>
    <lineage>
        <taxon>Bacteria</taxon>
        <taxon>Bacillati</taxon>
        <taxon>Actinomycetota</taxon>
        <taxon>Actinomycetes</taxon>
        <taxon>Propionibacteriales</taxon>
        <taxon>Kribbellaceae</taxon>
        <taxon>Kribbella</taxon>
    </lineage>
</organism>
<evidence type="ECO:0000313" key="5">
    <source>
        <dbReference type="EMBL" id="TCO42462.1"/>
    </source>
</evidence>
<reference evidence="5 6" key="1">
    <citation type="journal article" date="2015" name="Stand. Genomic Sci.">
        <title>Genomic Encyclopedia of Bacterial and Archaeal Type Strains, Phase III: the genomes of soil and plant-associated and newly described type strains.</title>
        <authorList>
            <person name="Whitman W.B."/>
            <person name="Woyke T."/>
            <person name="Klenk H.P."/>
            <person name="Zhou Y."/>
            <person name="Lilburn T.G."/>
            <person name="Beck B.J."/>
            <person name="De Vos P."/>
            <person name="Vandamme P."/>
            <person name="Eisen J.A."/>
            <person name="Garrity G."/>
            <person name="Hugenholtz P."/>
            <person name="Kyrpides N.C."/>
        </authorList>
    </citation>
    <scope>NUCLEOTIDE SEQUENCE [LARGE SCALE GENOMIC DNA]</scope>
    <source>
        <strain evidence="5 6">VKM Ac-2541</strain>
    </source>
</reference>
<dbReference type="AlphaFoldDB" id="A0A4R2IE65"/>
<keyword evidence="1 2" id="KW-0129">CBS domain</keyword>
<accession>A0A4R2IE65</accession>
<comment type="caution">
    <text evidence="5">The sequence shown here is derived from an EMBL/GenBank/DDBJ whole genome shotgun (WGS) entry which is preliminary data.</text>
</comment>
<dbReference type="InterPro" id="IPR046342">
    <property type="entry name" value="CBS_dom_sf"/>
</dbReference>
<dbReference type="Pfam" id="PF00571">
    <property type="entry name" value="CBS"/>
    <property type="match status" value="1"/>
</dbReference>
<feature type="region of interest" description="Disordered" evidence="3">
    <location>
        <begin position="101"/>
        <end position="121"/>
    </location>
</feature>
<dbReference type="RefSeq" id="WP_241996462.1">
    <property type="nucleotide sequence ID" value="NZ_SLWR01000013.1"/>
</dbReference>
<evidence type="ECO:0000313" key="6">
    <source>
        <dbReference type="Proteomes" id="UP000295573"/>
    </source>
</evidence>
<sequence>MAVIVRTQRGPGDLAQGKPFTIGADESAEAVLALMARHQIRRLPVIDGHELVGMLAQADVARAPPDETRDTVERISGSSAAAVPGGLVRLDDTTLMLADAGDDVRGRKVAGSNGDDGRTDH</sequence>
<dbReference type="InterPro" id="IPR000644">
    <property type="entry name" value="CBS_dom"/>
</dbReference>
<evidence type="ECO:0000256" key="1">
    <source>
        <dbReference type="ARBA" id="ARBA00023122"/>
    </source>
</evidence>
<proteinExistence type="predicted"/>
<dbReference type="Gene3D" id="3.10.580.10">
    <property type="entry name" value="CBS-domain"/>
    <property type="match status" value="1"/>
</dbReference>
<dbReference type="InterPro" id="IPR051257">
    <property type="entry name" value="Diverse_CBS-Domain"/>
</dbReference>
<dbReference type="PANTHER" id="PTHR43080:SF2">
    <property type="entry name" value="CBS DOMAIN-CONTAINING PROTEIN"/>
    <property type="match status" value="1"/>
</dbReference>
<evidence type="ECO:0000259" key="4">
    <source>
        <dbReference type="PROSITE" id="PS51371"/>
    </source>
</evidence>
<gene>
    <name evidence="5" type="ORF">EV646_11384</name>
</gene>
<dbReference type="SMART" id="SM00116">
    <property type="entry name" value="CBS"/>
    <property type="match status" value="1"/>
</dbReference>
<protein>
    <submittedName>
        <fullName evidence="5">CBS domain protein</fullName>
    </submittedName>
</protein>
<evidence type="ECO:0000256" key="2">
    <source>
        <dbReference type="PROSITE-ProRule" id="PRU00703"/>
    </source>
</evidence>
<name>A0A4R2IE65_9ACTN</name>
<dbReference type="SUPFAM" id="SSF54631">
    <property type="entry name" value="CBS-domain pair"/>
    <property type="match status" value="1"/>
</dbReference>
<dbReference type="PROSITE" id="PS51371">
    <property type="entry name" value="CBS"/>
    <property type="match status" value="1"/>
</dbReference>
<dbReference type="EMBL" id="SLWR01000013">
    <property type="protein sequence ID" value="TCO42462.1"/>
    <property type="molecule type" value="Genomic_DNA"/>
</dbReference>
<dbReference type="Proteomes" id="UP000295573">
    <property type="component" value="Unassembled WGS sequence"/>
</dbReference>
<evidence type="ECO:0000256" key="3">
    <source>
        <dbReference type="SAM" id="MobiDB-lite"/>
    </source>
</evidence>
<feature type="domain" description="CBS" evidence="4">
    <location>
        <begin position="14"/>
        <end position="71"/>
    </location>
</feature>
<keyword evidence="6" id="KW-1185">Reference proteome</keyword>